<protein>
    <submittedName>
        <fullName evidence="2">Uncharacterized protein</fullName>
    </submittedName>
</protein>
<keyword evidence="1" id="KW-0472">Membrane</keyword>
<dbReference type="RefSeq" id="WP_219502504.1">
    <property type="nucleotide sequence ID" value="NZ_CP079981.1"/>
</dbReference>
<keyword evidence="1" id="KW-1133">Transmembrane helix</keyword>
<sequence>MGILSILKMEKRWHKNNNGFSYIESLLVLLIIVIIIIIIPVTKFDENKVKDEEINDEIISLLNYYQTKSYETGEVIVVSFPPRSDTIYIQSKVLGINSKYIIKQGEIYEGNSIANSEIIFKNNGVRKGGSIKYYIGETLYQIIVQLHRGRIRIEKV</sequence>
<dbReference type="PIRSF" id="PIRSF021292">
    <property type="entry name" value="Competence_ComGD"/>
    <property type="match status" value="1"/>
</dbReference>
<keyword evidence="3" id="KW-1185">Reference proteome</keyword>
<dbReference type="InterPro" id="IPR016785">
    <property type="entry name" value="ComGD"/>
</dbReference>
<feature type="transmembrane region" description="Helical" evidence="1">
    <location>
        <begin position="20"/>
        <end position="41"/>
    </location>
</feature>
<accession>A0AAJ4P9X0</accession>
<organism evidence="2 3">
    <name type="scientific">Macrococcoides bohemicum</name>
    <dbReference type="NCBI Taxonomy" id="1903056"/>
    <lineage>
        <taxon>Bacteria</taxon>
        <taxon>Bacillati</taxon>
        <taxon>Bacillota</taxon>
        <taxon>Bacilli</taxon>
        <taxon>Bacillales</taxon>
        <taxon>Staphylococcaceae</taxon>
        <taxon>Macrococcoides</taxon>
    </lineage>
</organism>
<dbReference type="Proteomes" id="UP000826802">
    <property type="component" value="Chromosome"/>
</dbReference>
<proteinExistence type="predicted"/>
<gene>
    <name evidence="2" type="ORF">KYI11_07615</name>
</gene>
<dbReference type="EMBL" id="CP079981">
    <property type="protein sequence ID" value="QYA41510.1"/>
    <property type="molecule type" value="Genomic_DNA"/>
</dbReference>
<keyword evidence="1" id="KW-0812">Transmembrane</keyword>
<evidence type="ECO:0000256" key="1">
    <source>
        <dbReference type="SAM" id="Phobius"/>
    </source>
</evidence>
<evidence type="ECO:0000313" key="3">
    <source>
        <dbReference type="Proteomes" id="UP000826802"/>
    </source>
</evidence>
<name>A0AAJ4P9X0_9STAP</name>
<evidence type="ECO:0000313" key="2">
    <source>
        <dbReference type="EMBL" id="QYA41510.1"/>
    </source>
</evidence>
<dbReference type="AlphaFoldDB" id="A0AAJ4P9X0"/>
<reference evidence="2 3" key="1">
    <citation type="submission" date="2021-07" db="EMBL/GenBank/DDBJ databases">
        <title>Prevalence and characterization of methicillin-resistant Macrococcus spp. in food producing animals and meat in Switzerland in 2019.</title>
        <authorList>
            <person name="Keller J.E."/>
            <person name="Schwendener S."/>
            <person name="Neuenschwander J."/>
            <person name="Overesch G."/>
            <person name="Perreten V."/>
        </authorList>
    </citation>
    <scope>NUCLEOTIDE SEQUENCE [LARGE SCALE GENOMIC DNA]</scope>
    <source>
        <strain evidence="2 3">19Msa0936</strain>
    </source>
</reference>